<comment type="subcellular location">
    <subcellularLocation>
        <location evidence="1 9">Cell inner membrane</location>
        <topology evidence="1 9">Single-pass membrane protein</topology>
    </subcellularLocation>
</comment>
<accession>A0ABU5I4N3</accession>
<feature type="domain" description="AprE-like beta-barrel" evidence="12">
    <location>
        <begin position="331"/>
        <end position="413"/>
    </location>
</feature>
<dbReference type="Gene3D" id="2.40.50.100">
    <property type="match status" value="1"/>
</dbReference>
<keyword evidence="14" id="KW-1185">Reference proteome</keyword>
<dbReference type="PANTHER" id="PTHR30386:SF17">
    <property type="entry name" value="ALKALINE PROTEASE SECRETION PROTEIN APRE"/>
    <property type="match status" value="1"/>
</dbReference>
<dbReference type="Pfam" id="PF25994">
    <property type="entry name" value="HH_AprE"/>
    <property type="match status" value="1"/>
</dbReference>
<dbReference type="Gene3D" id="2.40.30.170">
    <property type="match status" value="1"/>
</dbReference>
<comment type="caution">
    <text evidence="13">The sequence shown here is derived from an EMBL/GenBank/DDBJ whole genome shotgun (WGS) entry which is preliminary data.</text>
</comment>
<dbReference type="EMBL" id="JAXLPB010000003">
    <property type="protein sequence ID" value="MDY8109749.1"/>
    <property type="molecule type" value="Genomic_DNA"/>
</dbReference>
<dbReference type="Gene3D" id="1.10.287.470">
    <property type="entry name" value="Helix hairpin bin"/>
    <property type="match status" value="1"/>
</dbReference>
<sequence length="440" mass="47306">MTIAPGGDPGVETGLSDILGGVSVIILLCAGLFAVWGAAFPLSSAIIASGSLVSSGSNQLVQHPSGGTVVAILARDGDRVAEGEVIARLDPAPIKAELTRLKARRATLAAMKDRLEAGRRGRDAGTGQVANAPLRLTDAATPSLDDMLRLEQLRTRLQDRISLDASLEALDRQADATRAQRDGFERRIADLQSQIAIYQDQTDGVRRLVSAGHIARRELWTSENQLLDARSRLSALLAERAVAGERLGELSADGRRLRGENARDDAQQLTEIIGELGQIEDQIAAAERSFEQVSLRAPMTGILVNSALSTEGGVARGGETLAEIVPEDGRMIFQARLLPKDIDHVRVGQPAEIEVTAFNMRLTDRIGGTVVYVSADTSEDERTGEQFYFAKLAIDAGSTDAVLRAGMVGTAYIAGPTRSFFAYVLQPLLDGYRHAFREWQ</sequence>
<evidence type="ECO:0000256" key="7">
    <source>
        <dbReference type="ARBA" id="ARBA00022989"/>
    </source>
</evidence>
<keyword evidence="4 9" id="KW-1003">Cell membrane</keyword>
<evidence type="ECO:0000256" key="9">
    <source>
        <dbReference type="RuleBase" id="RU365093"/>
    </source>
</evidence>
<keyword evidence="6 9" id="KW-0812">Transmembrane</keyword>
<dbReference type="Proteomes" id="UP001294412">
    <property type="component" value="Unassembled WGS sequence"/>
</dbReference>
<dbReference type="SUPFAM" id="SSF111369">
    <property type="entry name" value="HlyD-like secretion proteins"/>
    <property type="match status" value="1"/>
</dbReference>
<evidence type="ECO:0000256" key="8">
    <source>
        <dbReference type="ARBA" id="ARBA00023136"/>
    </source>
</evidence>
<keyword evidence="7 9" id="KW-1133">Transmembrane helix</keyword>
<evidence type="ECO:0000256" key="5">
    <source>
        <dbReference type="ARBA" id="ARBA00022519"/>
    </source>
</evidence>
<keyword evidence="10" id="KW-0175">Coiled coil</keyword>
<comment type="similarity">
    <text evidence="2 9">Belongs to the membrane fusion protein (MFP) (TC 8.A.1) family.</text>
</comment>
<evidence type="ECO:0000256" key="1">
    <source>
        <dbReference type="ARBA" id="ARBA00004377"/>
    </source>
</evidence>
<evidence type="ECO:0000256" key="6">
    <source>
        <dbReference type="ARBA" id="ARBA00022692"/>
    </source>
</evidence>
<dbReference type="InterPro" id="IPR058781">
    <property type="entry name" value="HH_AprE-like"/>
</dbReference>
<organism evidence="13 14">
    <name type="scientific">Fulvimarina uroteuthidis</name>
    <dbReference type="NCBI Taxonomy" id="3098149"/>
    <lineage>
        <taxon>Bacteria</taxon>
        <taxon>Pseudomonadati</taxon>
        <taxon>Pseudomonadota</taxon>
        <taxon>Alphaproteobacteria</taxon>
        <taxon>Hyphomicrobiales</taxon>
        <taxon>Aurantimonadaceae</taxon>
        <taxon>Fulvimarina</taxon>
    </lineage>
</organism>
<evidence type="ECO:0000259" key="11">
    <source>
        <dbReference type="Pfam" id="PF25994"/>
    </source>
</evidence>
<protein>
    <recommendedName>
        <fullName evidence="9">Membrane fusion protein (MFP) family protein</fullName>
    </recommendedName>
</protein>
<dbReference type="PRINTS" id="PR01490">
    <property type="entry name" value="RTXTOXIND"/>
</dbReference>
<dbReference type="NCBIfam" id="TIGR01843">
    <property type="entry name" value="type_I_hlyD"/>
    <property type="match status" value="1"/>
</dbReference>
<dbReference type="Pfam" id="PF26002">
    <property type="entry name" value="Beta-barrel_AprE"/>
    <property type="match status" value="1"/>
</dbReference>
<evidence type="ECO:0000259" key="12">
    <source>
        <dbReference type="Pfam" id="PF26002"/>
    </source>
</evidence>
<keyword evidence="3 9" id="KW-0813">Transport</keyword>
<feature type="coiled-coil region" evidence="10">
    <location>
        <begin position="167"/>
        <end position="201"/>
    </location>
</feature>
<keyword evidence="8 9" id="KW-0472">Membrane</keyword>
<feature type="domain" description="AprE-like long alpha-helical hairpin" evidence="11">
    <location>
        <begin position="95"/>
        <end position="287"/>
    </location>
</feature>
<gene>
    <name evidence="13" type="ORF">U0C82_11425</name>
</gene>
<name>A0ABU5I4N3_9HYPH</name>
<dbReference type="PANTHER" id="PTHR30386">
    <property type="entry name" value="MEMBRANE FUSION SUBUNIT OF EMRAB-TOLC MULTIDRUG EFFLUX PUMP"/>
    <property type="match status" value="1"/>
</dbReference>
<proteinExistence type="inferred from homology"/>
<feature type="transmembrane region" description="Helical" evidence="9">
    <location>
        <begin position="18"/>
        <end position="42"/>
    </location>
</feature>
<evidence type="ECO:0000256" key="10">
    <source>
        <dbReference type="SAM" id="Coils"/>
    </source>
</evidence>
<evidence type="ECO:0000313" key="13">
    <source>
        <dbReference type="EMBL" id="MDY8109749.1"/>
    </source>
</evidence>
<evidence type="ECO:0000256" key="4">
    <source>
        <dbReference type="ARBA" id="ARBA00022475"/>
    </source>
</evidence>
<evidence type="ECO:0000256" key="2">
    <source>
        <dbReference type="ARBA" id="ARBA00009477"/>
    </source>
</evidence>
<dbReference type="RefSeq" id="WP_322187233.1">
    <property type="nucleotide sequence ID" value="NZ_JAXLPB010000003.1"/>
</dbReference>
<dbReference type="InterPro" id="IPR010129">
    <property type="entry name" value="T1SS_HlyD"/>
</dbReference>
<keyword evidence="5 9" id="KW-0997">Cell inner membrane</keyword>
<reference evidence="13 14" key="1">
    <citation type="submission" date="2023-12" db="EMBL/GenBank/DDBJ databases">
        <title>Description of Novel Strain Fulvimarina sp. 2208YS6-2-32 isolated from Uroteuthis (Photololigo) edulis.</title>
        <authorList>
            <person name="Park J.-S."/>
        </authorList>
    </citation>
    <scope>NUCLEOTIDE SEQUENCE [LARGE SCALE GENOMIC DNA]</scope>
    <source>
        <strain evidence="13 14">2208YS6-2-32</strain>
    </source>
</reference>
<dbReference type="InterPro" id="IPR050739">
    <property type="entry name" value="MFP"/>
</dbReference>
<evidence type="ECO:0000256" key="3">
    <source>
        <dbReference type="ARBA" id="ARBA00022448"/>
    </source>
</evidence>
<evidence type="ECO:0000313" key="14">
    <source>
        <dbReference type="Proteomes" id="UP001294412"/>
    </source>
</evidence>
<dbReference type="InterPro" id="IPR058982">
    <property type="entry name" value="Beta-barrel_AprE"/>
</dbReference>